<dbReference type="AlphaFoldDB" id="A0A382U5H8"/>
<gene>
    <name evidence="1" type="ORF">METZ01_LOCUS382384</name>
</gene>
<organism evidence="1">
    <name type="scientific">marine metagenome</name>
    <dbReference type="NCBI Taxonomy" id="408172"/>
    <lineage>
        <taxon>unclassified sequences</taxon>
        <taxon>metagenomes</taxon>
        <taxon>ecological metagenomes</taxon>
    </lineage>
</organism>
<feature type="non-terminal residue" evidence="1">
    <location>
        <position position="56"/>
    </location>
</feature>
<name>A0A382U5H8_9ZZZZ</name>
<proteinExistence type="predicted"/>
<dbReference type="EMBL" id="UINC01141656">
    <property type="protein sequence ID" value="SVD29530.1"/>
    <property type="molecule type" value="Genomic_DNA"/>
</dbReference>
<reference evidence="1" key="1">
    <citation type="submission" date="2018-05" db="EMBL/GenBank/DDBJ databases">
        <authorList>
            <person name="Lanie J.A."/>
            <person name="Ng W.-L."/>
            <person name="Kazmierczak K.M."/>
            <person name="Andrzejewski T.M."/>
            <person name="Davidsen T.M."/>
            <person name="Wayne K.J."/>
            <person name="Tettelin H."/>
            <person name="Glass J.I."/>
            <person name="Rusch D."/>
            <person name="Podicherti R."/>
            <person name="Tsui H.-C.T."/>
            <person name="Winkler M.E."/>
        </authorList>
    </citation>
    <scope>NUCLEOTIDE SEQUENCE</scope>
</reference>
<accession>A0A382U5H8</accession>
<protein>
    <submittedName>
        <fullName evidence="1">Uncharacterized protein</fullName>
    </submittedName>
</protein>
<evidence type="ECO:0000313" key="1">
    <source>
        <dbReference type="EMBL" id="SVD29530.1"/>
    </source>
</evidence>
<sequence>MDNSSRLSEKARKFEGKISPVSEILRYADLDYIKNIVKNPEDLISFAGGWVNHNAP</sequence>